<dbReference type="AlphaFoldDB" id="A0A6G1FRN7"/>
<dbReference type="RefSeq" id="XP_033529963.1">
    <property type="nucleotide sequence ID" value="XM_033676822.1"/>
</dbReference>
<dbReference type="SUPFAM" id="SSF53474">
    <property type="entry name" value="alpha/beta-Hydrolases"/>
    <property type="match status" value="1"/>
</dbReference>
<dbReference type="EMBL" id="ML975185">
    <property type="protein sequence ID" value="KAF1808332.1"/>
    <property type="molecule type" value="Genomic_DNA"/>
</dbReference>
<dbReference type="Gene3D" id="3.40.50.1820">
    <property type="entry name" value="alpha/beta hydrolase"/>
    <property type="match status" value="1"/>
</dbReference>
<evidence type="ECO:0000313" key="3">
    <source>
        <dbReference type="RefSeq" id="XP_033529963.1"/>
    </source>
</evidence>
<dbReference type="GeneID" id="54417392"/>
<dbReference type="Proteomes" id="UP000504638">
    <property type="component" value="Unplaced"/>
</dbReference>
<name>A0A6G1FRN7_9PEZI</name>
<reference evidence="3" key="2">
    <citation type="submission" date="2020-04" db="EMBL/GenBank/DDBJ databases">
        <authorList>
            <consortium name="NCBI Genome Project"/>
        </authorList>
    </citation>
    <scope>NUCLEOTIDE SEQUENCE</scope>
    <source>
        <strain evidence="3">CBS 781.70</strain>
    </source>
</reference>
<dbReference type="InterPro" id="IPR029058">
    <property type="entry name" value="AB_hydrolase_fold"/>
</dbReference>
<keyword evidence="1" id="KW-0378">Hydrolase</keyword>
<accession>A0A6G1FRN7</accession>
<protein>
    <submittedName>
        <fullName evidence="1 3">Alpha/beta-hydrolase</fullName>
    </submittedName>
</protein>
<dbReference type="PANTHER" id="PTHR11440">
    <property type="entry name" value="LECITHIN-CHOLESTEROL ACYLTRANSFERASE-RELATED"/>
    <property type="match status" value="1"/>
</dbReference>
<evidence type="ECO:0000313" key="2">
    <source>
        <dbReference type="Proteomes" id="UP000504638"/>
    </source>
</evidence>
<dbReference type="OrthoDB" id="5592486at2759"/>
<gene>
    <name evidence="1 3" type="ORF">P152DRAFT_405610</name>
</gene>
<evidence type="ECO:0000313" key="1">
    <source>
        <dbReference type="EMBL" id="KAF1808332.1"/>
    </source>
</evidence>
<proteinExistence type="predicted"/>
<reference evidence="1 3" key="1">
    <citation type="submission" date="2020-01" db="EMBL/GenBank/DDBJ databases">
        <authorList>
            <consortium name="DOE Joint Genome Institute"/>
            <person name="Haridas S."/>
            <person name="Albert R."/>
            <person name="Binder M."/>
            <person name="Bloem J."/>
            <person name="Labutti K."/>
            <person name="Salamov A."/>
            <person name="Andreopoulos B."/>
            <person name="Baker S.E."/>
            <person name="Barry K."/>
            <person name="Bills G."/>
            <person name="Bluhm B.H."/>
            <person name="Cannon C."/>
            <person name="Castanera R."/>
            <person name="Culley D.E."/>
            <person name="Daum C."/>
            <person name="Ezra D."/>
            <person name="Gonzalez J.B."/>
            <person name="Henrissat B."/>
            <person name="Kuo A."/>
            <person name="Liang C."/>
            <person name="Lipzen A."/>
            <person name="Lutzoni F."/>
            <person name="Magnuson J."/>
            <person name="Mondo S."/>
            <person name="Nolan M."/>
            <person name="Ohm R."/>
            <person name="Pangilinan J."/>
            <person name="Park H.-J."/>
            <person name="Ramirez L."/>
            <person name="Alfaro M."/>
            <person name="Sun H."/>
            <person name="Tritt A."/>
            <person name="Yoshinaga Y."/>
            <person name="Zwiers L.-H."/>
            <person name="Turgeon B.G."/>
            <person name="Goodwin S.B."/>
            <person name="Spatafora J.W."/>
            <person name="Crous P.W."/>
            <person name="Grigoriev I.V."/>
        </authorList>
    </citation>
    <scope>NUCLEOTIDE SEQUENCE</scope>
    <source>
        <strain evidence="1 3">CBS 781.70</strain>
    </source>
</reference>
<keyword evidence="2" id="KW-1185">Reference proteome</keyword>
<sequence length="318" mass="36318">MGYFRLALTGRVARRQWRYFSTSRRLMRDPQLEEYDRMFQNEFGSLKDKYDAPKHPIVLAHGLLGFDELRLAGSFLPGIQYWRGIVNALRLQNIEVITTEVPSSGSIEARAEKLAMRIAEKAGGKSVNIIAGLDSRYMISNLKPENVKVLSLTTIATPHRGSSFADYLHEQLGPIHFKRLSRVLGQVGMESGAFSQLTQKYLIEEFNPKTPDRDDVRYFSYGASLEPTVWSVFWYSHRIIKQREQAMNDGLVSVPSSRWGKYQGTLTGVSHLDLINWTSRVKVLFWLLTGVKRSFNAHALYLEIAGTIMPYTLRLVTH</sequence>
<dbReference type="GO" id="GO:0016787">
    <property type="term" value="F:hydrolase activity"/>
    <property type="evidence" value="ECO:0007669"/>
    <property type="project" value="UniProtKB-KW"/>
</dbReference>
<reference evidence="3" key="3">
    <citation type="submission" date="2025-04" db="UniProtKB">
        <authorList>
            <consortium name="RefSeq"/>
        </authorList>
    </citation>
    <scope>IDENTIFICATION</scope>
    <source>
        <strain evidence="3">CBS 781.70</strain>
    </source>
</reference>
<organism evidence="1">
    <name type="scientific">Eremomyces bilateralis CBS 781.70</name>
    <dbReference type="NCBI Taxonomy" id="1392243"/>
    <lineage>
        <taxon>Eukaryota</taxon>
        <taxon>Fungi</taxon>
        <taxon>Dikarya</taxon>
        <taxon>Ascomycota</taxon>
        <taxon>Pezizomycotina</taxon>
        <taxon>Dothideomycetes</taxon>
        <taxon>Dothideomycetes incertae sedis</taxon>
        <taxon>Eremomycetales</taxon>
        <taxon>Eremomycetaceae</taxon>
        <taxon>Eremomyces</taxon>
    </lineage>
</organism>